<dbReference type="PANTHER" id="PTHR43031:SF18">
    <property type="entry name" value="RHODANESE-RELATED SULFURTRANSFERASES"/>
    <property type="match status" value="1"/>
</dbReference>
<dbReference type="CDD" id="cd00158">
    <property type="entry name" value="RHOD"/>
    <property type="match status" value="1"/>
</dbReference>
<dbReference type="InterPro" id="IPR036873">
    <property type="entry name" value="Rhodanese-like_dom_sf"/>
</dbReference>
<evidence type="ECO:0000313" key="2">
    <source>
        <dbReference type="EMBL" id="SIS70887.1"/>
    </source>
</evidence>
<reference evidence="3" key="1">
    <citation type="submission" date="2017-01" db="EMBL/GenBank/DDBJ databases">
        <authorList>
            <person name="Varghese N."/>
            <person name="Submissions S."/>
        </authorList>
    </citation>
    <scope>NUCLEOTIDE SEQUENCE [LARGE SCALE GENOMIC DNA]</scope>
    <source>
        <strain evidence="3">DSM 18714</strain>
    </source>
</reference>
<name>A0A1N7LAQ7_9RHOB</name>
<sequence length="150" mass="15606">MSDLTLDLPELCPRSSFRALLGDALLVDVRDPHEIAALGFGDCDVLAIPMTEIARRWEEIPRDRPVIVACDTGARSRMVVEALMRQGFENVANMRHGLAKWVSKGLPVTGAAAAAVGESGCGCGGHDHAGGGCCGGHGHGHEHGGGCGCH</sequence>
<evidence type="ECO:0000259" key="1">
    <source>
        <dbReference type="PROSITE" id="PS50206"/>
    </source>
</evidence>
<dbReference type="InterPro" id="IPR001763">
    <property type="entry name" value="Rhodanese-like_dom"/>
</dbReference>
<protein>
    <submittedName>
        <fullName evidence="2">Rhodanese-related sulfurtransferase</fullName>
    </submittedName>
</protein>
<gene>
    <name evidence="2" type="ORF">SAMN05421795_102763</name>
</gene>
<dbReference type="SUPFAM" id="SSF52821">
    <property type="entry name" value="Rhodanese/Cell cycle control phosphatase"/>
    <property type="match status" value="1"/>
</dbReference>
<keyword evidence="3" id="KW-1185">Reference proteome</keyword>
<dbReference type="Proteomes" id="UP000186098">
    <property type="component" value="Unassembled WGS sequence"/>
</dbReference>
<dbReference type="GO" id="GO:0016740">
    <property type="term" value="F:transferase activity"/>
    <property type="evidence" value="ECO:0007669"/>
    <property type="project" value="UniProtKB-KW"/>
</dbReference>
<dbReference type="RefSeq" id="WP_076364747.1">
    <property type="nucleotide sequence ID" value="NZ_FTOM01000002.1"/>
</dbReference>
<dbReference type="PROSITE" id="PS50206">
    <property type="entry name" value="RHODANESE_3"/>
    <property type="match status" value="1"/>
</dbReference>
<dbReference type="InterPro" id="IPR050229">
    <property type="entry name" value="GlpE_sulfurtransferase"/>
</dbReference>
<proteinExistence type="predicted"/>
<dbReference type="Pfam" id="PF00581">
    <property type="entry name" value="Rhodanese"/>
    <property type="match status" value="1"/>
</dbReference>
<dbReference type="SMART" id="SM00450">
    <property type="entry name" value="RHOD"/>
    <property type="match status" value="1"/>
</dbReference>
<organism evidence="2 3">
    <name type="scientific">Phaeovulum vinaykumarii</name>
    <dbReference type="NCBI Taxonomy" id="407234"/>
    <lineage>
        <taxon>Bacteria</taxon>
        <taxon>Pseudomonadati</taxon>
        <taxon>Pseudomonadota</taxon>
        <taxon>Alphaproteobacteria</taxon>
        <taxon>Rhodobacterales</taxon>
        <taxon>Paracoccaceae</taxon>
        <taxon>Phaeovulum</taxon>
    </lineage>
</organism>
<evidence type="ECO:0000313" key="3">
    <source>
        <dbReference type="Proteomes" id="UP000186098"/>
    </source>
</evidence>
<dbReference type="EMBL" id="FTOM01000002">
    <property type="protein sequence ID" value="SIS70887.1"/>
    <property type="molecule type" value="Genomic_DNA"/>
</dbReference>
<feature type="domain" description="Rhodanese" evidence="1">
    <location>
        <begin position="20"/>
        <end position="110"/>
    </location>
</feature>
<dbReference type="Gene3D" id="3.40.250.10">
    <property type="entry name" value="Rhodanese-like domain"/>
    <property type="match status" value="1"/>
</dbReference>
<keyword evidence="2" id="KW-0808">Transferase</keyword>
<dbReference type="STRING" id="407234.SAMN05421795_102763"/>
<accession>A0A1N7LAQ7</accession>
<dbReference type="AlphaFoldDB" id="A0A1N7LAQ7"/>
<dbReference type="PANTHER" id="PTHR43031">
    <property type="entry name" value="FAD-DEPENDENT OXIDOREDUCTASE"/>
    <property type="match status" value="1"/>
</dbReference>